<dbReference type="Gene3D" id="3.60.21.10">
    <property type="match status" value="1"/>
</dbReference>
<evidence type="ECO:0000256" key="6">
    <source>
        <dbReference type="ARBA" id="ARBA00032248"/>
    </source>
</evidence>
<dbReference type="EMBL" id="WNJL01000022">
    <property type="protein sequence ID" value="NDU41911.1"/>
    <property type="molecule type" value="Genomic_DNA"/>
</dbReference>
<dbReference type="SUPFAM" id="SSF56300">
    <property type="entry name" value="Metallo-dependent phosphatases"/>
    <property type="match status" value="1"/>
</dbReference>
<evidence type="ECO:0000256" key="2">
    <source>
        <dbReference type="ARBA" id="ARBA00005419"/>
    </source>
</evidence>
<evidence type="ECO:0000256" key="1">
    <source>
        <dbReference type="ARBA" id="ARBA00003413"/>
    </source>
</evidence>
<dbReference type="InterPro" id="IPR029052">
    <property type="entry name" value="Metallo-depent_PP-like"/>
</dbReference>
<dbReference type="EC" id="3.6.1.41" evidence="3"/>
<dbReference type="GO" id="GO:0016791">
    <property type="term" value="F:phosphatase activity"/>
    <property type="evidence" value="ECO:0007669"/>
    <property type="project" value="TreeGrafter"/>
</dbReference>
<organism evidence="10">
    <name type="scientific">Acidithiobacillus ferrianus</name>
    <dbReference type="NCBI Taxonomy" id="2678518"/>
    <lineage>
        <taxon>Bacteria</taxon>
        <taxon>Pseudomonadati</taxon>
        <taxon>Pseudomonadota</taxon>
        <taxon>Acidithiobacillia</taxon>
        <taxon>Acidithiobacillales</taxon>
        <taxon>Acidithiobacillaceae</taxon>
        <taxon>Acidithiobacillus</taxon>
    </lineage>
</organism>
<comment type="catalytic activity">
    <reaction evidence="8">
        <text>P(1),P(4)-bis(5'-adenosyl) tetraphosphate + H2O = 2 ADP + 2 H(+)</text>
        <dbReference type="Rhea" id="RHEA:24252"/>
        <dbReference type="ChEBI" id="CHEBI:15377"/>
        <dbReference type="ChEBI" id="CHEBI:15378"/>
        <dbReference type="ChEBI" id="CHEBI:58141"/>
        <dbReference type="ChEBI" id="CHEBI:456216"/>
        <dbReference type="EC" id="3.6.1.41"/>
    </reaction>
</comment>
<keyword evidence="4 10" id="KW-0378">Hydrolase</keyword>
<dbReference type="GO" id="GO:0008803">
    <property type="term" value="F:bis(5'-nucleosyl)-tetraphosphatase (symmetrical) activity"/>
    <property type="evidence" value="ECO:0007669"/>
    <property type="project" value="UniProtKB-EC"/>
</dbReference>
<dbReference type="Pfam" id="PF00149">
    <property type="entry name" value="Metallophos"/>
    <property type="match status" value="1"/>
</dbReference>
<evidence type="ECO:0000313" key="10">
    <source>
        <dbReference type="EMBL" id="NDU41911.1"/>
    </source>
</evidence>
<dbReference type="InterPro" id="IPR050126">
    <property type="entry name" value="Ap4A_hydrolase"/>
</dbReference>
<evidence type="ECO:0000256" key="8">
    <source>
        <dbReference type="ARBA" id="ARBA00049417"/>
    </source>
</evidence>
<evidence type="ECO:0000256" key="7">
    <source>
        <dbReference type="ARBA" id="ARBA00033210"/>
    </source>
</evidence>
<dbReference type="RefSeq" id="WP_163096926.1">
    <property type="nucleotide sequence ID" value="NZ_CP127523.1"/>
</dbReference>
<evidence type="ECO:0000259" key="9">
    <source>
        <dbReference type="Pfam" id="PF00149"/>
    </source>
</evidence>
<proteinExistence type="inferred from homology"/>
<comment type="similarity">
    <text evidence="2">Belongs to the Ap4A hydrolase family.</text>
</comment>
<dbReference type="InterPro" id="IPR004617">
    <property type="entry name" value="ApaH"/>
</dbReference>
<feature type="domain" description="Calcineurin-like phosphoesterase" evidence="9">
    <location>
        <begin position="6"/>
        <end position="106"/>
    </location>
</feature>
<comment type="caution">
    <text evidence="10">The sequence shown here is derived from an EMBL/GenBank/DDBJ whole genome shotgun (WGS) entry which is preliminary data.</text>
</comment>
<comment type="function">
    <text evidence="1">Hydrolyzes diadenosine 5',5'''-P1,P4-tetraphosphate to yield ADP.</text>
</comment>
<evidence type="ECO:0000256" key="3">
    <source>
        <dbReference type="ARBA" id="ARBA00012506"/>
    </source>
</evidence>
<dbReference type="PANTHER" id="PTHR42850">
    <property type="entry name" value="METALLOPHOSPHOESTERASE"/>
    <property type="match status" value="1"/>
</dbReference>
<dbReference type="InterPro" id="IPR004843">
    <property type="entry name" value="Calcineurin-like_PHP"/>
</dbReference>
<accession>A0A845U7U3</accession>
<evidence type="ECO:0000256" key="4">
    <source>
        <dbReference type="ARBA" id="ARBA00022801"/>
    </source>
</evidence>
<dbReference type="NCBIfam" id="NF001204">
    <property type="entry name" value="PRK00166.1"/>
    <property type="match status" value="1"/>
</dbReference>
<sequence length="279" mass="31561">MTATYAIGDLQGCSAPFNALLEQMGFTPETDRLWLAGDLINRGPDSRAILTRIHAWRDHVQFVLGNHDLYALARWAGIIPAKKNDTLGAVLSDPRVDEWMDWLRNGPMLITDATLGWTMVHAALHPDWDLAQAQDHAAAVEAALRGRQWRRFIKSLWADPVPNRWQECRNEEEAQRFRVAVFTRARYVTAKGFFSWPSTPPRDAAHEFAPWHQWFLERQTTGAIICGHWATQGLLVRPRLLALDSGCVWGRQLSAARIDGAEPVIYQTPCPMFARPDSG</sequence>
<reference evidence="10" key="1">
    <citation type="submission" date="2019-11" db="EMBL/GenBank/DDBJ databases">
        <title>Acidithiobacillus ferrianus sp. nov.: a facultatively anaerobic and extremely acidophilic chemolithoautotroph.</title>
        <authorList>
            <person name="Norris P.R."/>
            <person name="Falagan C."/>
            <person name="Moya-Beltran A."/>
            <person name="Castro M."/>
            <person name="Quatrini R."/>
            <person name="Johnson D.B."/>
        </authorList>
    </citation>
    <scope>NUCLEOTIDE SEQUENCE [LARGE SCALE GENOMIC DNA]</scope>
    <source>
        <strain evidence="10">MG</strain>
    </source>
</reference>
<dbReference type="PANTHER" id="PTHR42850:SF11">
    <property type="entry name" value="BIS(5'-NUCLEOSYL)-TETRAPHOSPHATASE [SYMMETRICAL]"/>
    <property type="match status" value="1"/>
</dbReference>
<dbReference type="AlphaFoldDB" id="A0A845U7U3"/>
<dbReference type="GO" id="GO:0005737">
    <property type="term" value="C:cytoplasm"/>
    <property type="evidence" value="ECO:0007669"/>
    <property type="project" value="TreeGrafter"/>
</dbReference>
<name>A0A845U7U3_9PROT</name>
<protein>
    <recommendedName>
        <fullName evidence="3">bis(5'-nucleosyl)-tetraphosphatase (symmetrical)</fullName>
        <ecNumber evidence="3">3.6.1.41</ecNumber>
    </recommendedName>
    <alternativeName>
        <fullName evidence="6">Ap4A hydrolase</fullName>
    </alternativeName>
    <alternativeName>
        <fullName evidence="5">Diadenosine 5',5'''-P1,P4-tetraphosphate pyrophosphohydrolase</fullName>
    </alternativeName>
    <alternativeName>
        <fullName evidence="7">Diadenosine tetraphosphatase</fullName>
    </alternativeName>
</protein>
<evidence type="ECO:0000256" key="5">
    <source>
        <dbReference type="ARBA" id="ARBA00031248"/>
    </source>
</evidence>
<dbReference type="PIRSF" id="PIRSF000903">
    <property type="entry name" value="B5n-ttraPtase_sm"/>
    <property type="match status" value="1"/>
</dbReference>
<gene>
    <name evidence="10" type="ORF">GL267_04400</name>
</gene>
<dbReference type="GO" id="GO:0110154">
    <property type="term" value="P:RNA decapping"/>
    <property type="evidence" value="ECO:0007669"/>
    <property type="project" value="TreeGrafter"/>
</dbReference>